<comment type="caution">
    <text evidence="1">The sequence shown here is derived from an EMBL/GenBank/DDBJ whole genome shotgun (WGS) entry which is preliminary data.</text>
</comment>
<feature type="non-terminal residue" evidence="1">
    <location>
        <position position="123"/>
    </location>
</feature>
<evidence type="ECO:0000313" key="1">
    <source>
        <dbReference type="EMBL" id="CAG7718321.1"/>
    </source>
</evidence>
<evidence type="ECO:0000313" key="2">
    <source>
        <dbReference type="Proteomes" id="UP000708208"/>
    </source>
</evidence>
<dbReference type="EMBL" id="CAJVCH010052617">
    <property type="protein sequence ID" value="CAG7718321.1"/>
    <property type="molecule type" value="Genomic_DNA"/>
</dbReference>
<name>A0A8J2NMA5_9HEXA</name>
<dbReference type="OrthoDB" id="6143588at2759"/>
<organism evidence="1 2">
    <name type="scientific">Allacma fusca</name>
    <dbReference type="NCBI Taxonomy" id="39272"/>
    <lineage>
        <taxon>Eukaryota</taxon>
        <taxon>Metazoa</taxon>
        <taxon>Ecdysozoa</taxon>
        <taxon>Arthropoda</taxon>
        <taxon>Hexapoda</taxon>
        <taxon>Collembola</taxon>
        <taxon>Symphypleona</taxon>
        <taxon>Sminthuridae</taxon>
        <taxon>Allacma</taxon>
    </lineage>
</organism>
<reference evidence="1" key="1">
    <citation type="submission" date="2021-06" db="EMBL/GenBank/DDBJ databases">
        <authorList>
            <person name="Hodson N. C."/>
            <person name="Mongue J. A."/>
            <person name="Jaron S. K."/>
        </authorList>
    </citation>
    <scope>NUCLEOTIDE SEQUENCE</scope>
</reference>
<dbReference type="AlphaFoldDB" id="A0A8J2NMA5"/>
<protein>
    <submittedName>
        <fullName evidence="1">Uncharacterized protein</fullName>
    </submittedName>
</protein>
<proteinExistence type="predicted"/>
<keyword evidence="2" id="KW-1185">Reference proteome</keyword>
<sequence>MIRAEVSLRYFEEDCAKKIKLYSRGVYESISNHLSLLKLDSLEGKTVEDMWLIIKSNILQSVDKWIPEVTVTNKTRPKHIRELVKAKRRAWRAYNQDQSTWEYFREIRNRLTRENRKYHRDVE</sequence>
<accession>A0A8J2NMA5</accession>
<dbReference type="Proteomes" id="UP000708208">
    <property type="component" value="Unassembled WGS sequence"/>
</dbReference>
<gene>
    <name evidence="1" type="ORF">AFUS01_LOCUS7719</name>
</gene>